<evidence type="ECO:0000256" key="2">
    <source>
        <dbReference type="ARBA" id="ARBA00012534"/>
    </source>
</evidence>
<dbReference type="PRINTS" id="PR00996">
    <property type="entry name" value="CHERMTFRASE"/>
</dbReference>
<dbReference type="PANTHER" id="PTHR24422">
    <property type="entry name" value="CHEMOTAXIS PROTEIN METHYLTRANSFERASE"/>
    <property type="match status" value="1"/>
</dbReference>
<dbReference type="Gene3D" id="3.40.50.150">
    <property type="entry name" value="Vaccinia Virus protein VP39"/>
    <property type="match status" value="1"/>
</dbReference>
<evidence type="ECO:0000256" key="6">
    <source>
        <dbReference type="PROSITE-ProRule" id="PRU00339"/>
    </source>
</evidence>
<dbReference type="EC" id="2.1.1.80" evidence="2"/>
<dbReference type="InterPro" id="IPR011990">
    <property type="entry name" value="TPR-like_helical_dom_sf"/>
</dbReference>
<keyword evidence="4 8" id="KW-0808">Transferase</keyword>
<dbReference type="Pfam" id="PF01739">
    <property type="entry name" value="CheR"/>
    <property type="match status" value="1"/>
</dbReference>
<keyword evidence="6" id="KW-0802">TPR repeat</keyword>
<name>A7NNV5_ROSCS</name>
<gene>
    <name evidence="8" type="ordered locus">Rcas_3195</name>
</gene>
<evidence type="ECO:0000256" key="3">
    <source>
        <dbReference type="ARBA" id="ARBA00022603"/>
    </source>
</evidence>
<dbReference type="InterPro" id="IPR050903">
    <property type="entry name" value="Bact_Chemotaxis_MeTrfase"/>
</dbReference>
<comment type="catalytic activity">
    <reaction evidence="1">
        <text>L-glutamyl-[protein] + S-adenosyl-L-methionine = [protein]-L-glutamate 5-O-methyl ester + S-adenosyl-L-homocysteine</text>
        <dbReference type="Rhea" id="RHEA:24452"/>
        <dbReference type="Rhea" id="RHEA-COMP:10208"/>
        <dbReference type="Rhea" id="RHEA-COMP:10311"/>
        <dbReference type="ChEBI" id="CHEBI:29973"/>
        <dbReference type="ChEBI" id="CHEBI:57856"/>
        <dbReference type="ChEBI" id="CHEBI:59789"/>
        <dbReference type="ChEBI" id="CHEBI:82795"/>
        <dbReference type="EC" id="2.1.1.80"/>
    </reaction>
</comment>
<dbReference type="Pfam" id="PF14559">
    <property type="entry name" value="TPR_19"/>
    <property type="match status" value="1"/>
</dbReference>
<keyword evidence="5" id="KW-0949">S-adenosyl-L-methionine</keyword>
<dbReference type="SMART" id="SM00028">
    <property type="entry name" value="TPR"/>
    <property type="match status" value="2"/>
</dbReference>
<dbReference type="OrthoDB" id="9816309at2"/>
<dbReference type="SMART" id="SM00138">
    <property type="entry name" value="MeTrc"/>
    <property type="match status" value="1"/>
</dbReference>
<evidence type="ECO:0000313" key="8">
    <source>
        <dbReference type="EMBL" id="ABU59249.1"/>
    </source>
</evidence>
<keyword evidence="9" id="KW-1185">Reference proteome</keyword>
<dbReference type="RefSeq" id="WP_012121673.1">
    <property type="nucleotide sequence ID" value="NC_009767.1"/>
</dbReference>
<dbReference type="eggNOG" id="COG1352">
    <property type="taxonomic scope" value="Bacteria"/>
</dbReference>
<dbReference type="InterPro" id="IPR036804">
    <property type="entry name" value="CheR_N_sf"/>
</dbReference>
<evidence type="ECO:0000313" key="9">
    <source>
        <dbReference type="Proteomes" id="UP000000263"/>
    </source>
</evidence>
<protein>
    <recommendedName>
        <fullName evidence="2">protein-glutamate O-methyltransferase</fullName>
        <ecNumber evidence="2">2.1.1.80</ecNumber>
    </recommendedName>
</protein>
<reference evidence="8 9" key="1">
    <citation type="submission" date="2007-08" db="EMBL/GenBank/DDBJ databases">
        <title>Complete sequence of Roseiflexus castenholzii DSM 13941.</title>
        <authorList>
            <consortium name="US DOE Joint Genome Institute"/>
            <person name="Copeland A."/>
            <person name="Lucas S."/>
            <person name="Lapidus A."/>
            <person name="Barry K."/>
            <person name="Glavina del Rio T."/>
            <person name="Dalin E."/>
            <person name="Tice H."/>
            <person name="Pitluck S."/>
            <person name="Thompson L.S."/>
            <person name="Brettin T."/>
            <person name="Bruce D."/>
            <person name="Detter J.C."/>
            <person name="Han C."/>
            <person name="Tapia R."/>
            <person name="Schmutz J."/>
            <person name="Larimer F."/>
            <person name="Land M."/>
            <person name="Hauser L."/>
            <person name="Kyrpides N."/>
            <person name="Mikhailova N."/>
            <person name="Bryant D.A."/>
            <person name="Hanada S."/>
            <person name="Tsukatani Y."/>
            <person name="Richardson P."/>
        </authorList>
    </citation>
    <scope>NUCLEOTIDE SEQUENCE [LARGE SCALE GENOMIC DNA]</scope>
    <source>
        <strain evidence="9">DSM 13941 / HLO8</strain>
    </source>
</reference>
<feature type="repeat" description="TPR" evidence="6">
    <location>
        <begin position="366"/>
        <end position="399"/>
    </location>
</feature>
<evidence type="ECO:0000256" key="1">
    <source>
        <dbReference type="ARBA" id="ARBA00001541"/>
    </source>
</evidence>
<evidence type="ECO:0000256" key="4">
    <source>
        <dbReference type="ARBA" id="ARBA00022679"/>
    </source>
</evidence>
<feature type="domain" description="CheR-type methyltransferase" evidence="7">
    <location>
        <begin position="1"/>
        <end position="279"/>
    </location>
</feature>
<dbReference type="Proteomes" id="UP000000263">
    <property type="component" value="Chromosome"/>
</dbReference>
<dbReference type="CDD" id="cd02440">
    <property type="entry name" value="AdoMet_MTases"/>
    <property type="match status" value="1"/>
</dbReference>
<dbReference type="PANTHER" id="PTHR24422:SF19">
    <property type="entry name" value="CHEMOTAXIS PROTEIN METHYLTRANSFERASE"/>
    <property type="match status" value="1"/>
</dbReference>
<evidence type="ECO:0000256" key="5">
    <source>
        <dbReference type="ARBA" id="ARBA00022691"/>
    </source>
</evidence>
<dbReference type="InterPro" id="IPR019734">
    <property type="entry name" value="TPR_rpt"/>
</dbReference>
<dbReference type="Gene3D" id="1.25.40.10">
    <property type="entry name" value="Tetratricopeptide repeat domain"/>
    <property type="match status" value="1"/>
</dbReference>
<dbReference type="GO" id="GO:0032259">
    <property type="term" value="P:methylation"/>
    <property type="evidence" value="ECO:0007669"/>
    <property type="project" value="UniProtKB-KW"/>
</dbReference>
<dbReference type="PROSITE" id="PS50123">
    <property type="entry name" value="CHER"/>
    <property type="match status" value="1"/>
</dbReference>
<proteinExistence type="predicted"/>
<dbReference type="AlphaFoldDB" id="A7NNV5"/>
<organism evidence="8 9">
    <name type="scientific">Roseiflexus castenholzii (strain DSM 13941 / HLO8)</name>
    <dbReference type="NCBI Taxonomy" id="383372"/>
    <lineage>
        <taxon>Bacteria</taxon>
        <taxon>Bacillati</taxon>
        <taxon>Chloroflexota</taxon>
        <taxon>Chloroflexia</taxon>
        <taxon>Chloroflexales</taxon>
        <taxon>Roseiflexineae</taxon>
        <taxon>Roseiflexaceae</taxon>
        <taxon>Roseiflexus</taxon>
    </lineage>
</organism>
<dbReference type="eggNOG" id="COG0457">
    <property type="taxonomic scope" value="Bacteria"/>
</dbReference>
<evidence type="ECO:0000259" key="7">
    <source>
        <dbReference type="PROSITE" id="PS50123"/>
    </source>
</evidence>
<dbReference type="InterPro" id="IPR022642">
    <property type="entry name" value="CheR_C"/>
</dbReference>
<dbReference type="PROSITE" id="PS50005">
    <property type="entry name" value="TPR"/>
    <property type="match status" value="1"/>
</dbReference>
<dbReference type="SUPFAM" id="SSF47757">
    <property type="entry name" value="Chemotaxis receptor methyltransferase CheR, N-terminal domain"/>
    <property type="match status" value="1"/>
</dbReference>
<dbReference type="InterPro" id="IPR029063">
    <property type="entry name" value="SAM-dependent_MTases_sf"/>
</dbReference>
<dbReference type="Gene3D" id="1.10.155.10">
    <property type="entry name" value="Chemotaxis receptor methyltransferase CheR, N-terminal domain"/>
    <property type="match status" value="1"/>
</dbReference>
<dbReference type="InterPro" id="IPR000780">
    <property type="entry name" value="CheR_MeTrfase"/>
</dbReference>
<dbReference type="KEGG" id="rca:Rcas_3195"/>
<accession>A7NNV5</accession>
<keyword evidence="3 8" id="KW-0489">Methyltransferase</keyword>
<dbReference type="SUPFAM" id="SSF53335">
    <property type="entry name" value="S-adenosyl-L-methionine-dependent methyltransferases"/>
    <property type="match status" value="1"/>
</dbReference>
<sequence length="463" mass="52078">MNTTFSDDLFRRFRDLLLTRSGLYFPDHRRSDLHHCLTMVLPATGYATLEALYAAAVVDDKTLHTVIEGVTVGETYFFRNTSQFTALRDRILPDLIARREVIRSLRFWSAGCATGEEPYSLAILLHEALPDPDAWQITILATDINTAFLNRARAGVYGAWSFRETDPALRDRYFERLEGTRWRIRSDLRRQVLFARLNLVEDEYPAVMNGTTMQDVILCRNVLIYFDDDTIRAVVRRLYRALTPGGWLIVGHAEARSDFFAQFEVVNCPGTVIYRKPLHAPLFDEAIPSVPARQMVRPLSTTSADVASLLLPAPAAPSPSFVSDTPVADNAAPDTLAVARQAADRGDLATAMRLCETMVQHQPLSAEAHLLNGQILEQQGRLDEALAAYRRAVYLDHSLYLALLAMAGILHRTGHVDEAYRAYRRLLRALATLPPHAPVPSFDNATAAELQMFIQRQMEALRR</sequence>
<dbReference type="STRING" id="383372.Rcas_3195"/>
<dbReference type="HOGENOM" id="CLU_025854_4_1_0"/>
<dbReference type="GO" id="GO:0008983">
    <property type="term" value="F:protein-glutamate O-methyltransferase activity"/>
    <property type="evidence" value="ECO:0007669"/>
    <property type="project" value="UniProtKB-EC"/>
</dbReference>
<dbReference type="EMBL" id="CP000804">
    <property type="protein sequence ID" value="ABU59249.1"/>
    <property type="molecule type" value="Genomic_DNA"/>
</dbReference>
<dbReference type="SUPFAM" id="SSF48452">
    <property type="entry name" value="TPR-like"/>
    <property type="match status" value="1"/>
</dbReference>